<proteinExistence type="predicted"/>
<dbReference type="Proteomes" id="UP000070700">
    <property type="component" value="Unassembled WGS sequence"/>
</dbReference>
<accession>A0A194WUD4</accession>
<reference evidence="2 3" key="1">
    <citation type="submission" date="2015-10" db="EMBL/GenBank/DDBJ databases">
        <title>Full genome of DAOMC 229536 Phialocephala scopiformis, a fungal endophyte of spruce producing the potent anti-insectan compound rugulosin.</title>
        <authorList>
            <consortium name="DOE Joint Genome Institute"/>
            <person name="Walker A.K."/>
            <person name="Frasz S.L."/>
            <person name="Seifert K.A."/>
            <person name="Miller J.D."/>
            <person name="Mondo S.J."/>
            <person name="Labutti K."/>
            <person name="Lipzen A."/>
            <person name="Dockter R."/>
            <person name="Kennedy M."/>
            <person name="Grigoriev I.V."/>
            <person name="Spatafora J.W."/>
        </authorList>
    </citation>
    <scope>NUCLEOTIDE SEQUENCE [LARGE SCALE GENOMIC DNA]</scope>
    <source>
        <strain evidence="2 3">CBS 120377</strain>
    </source>
</reference>
<evidence type="ECO:0000313" key="2">
    <source>
        <dbReference type="EMBL" id="KUJ11571.1"/>
    </source>
</evidence>
<evidence type="ECO:0000313" key="3">
    <source>
        <dbReference type="Proteomes" id="UP000070700"/>
    </source>
</evidence>
<dbReference type="GeneID" id="28815736"/>
<organism evidence="2 3">
    <name type="scientific">Mollisia scopiformis</name>
    <name type="common">Conifer needle endophyte fungus</name>
    <name type="synonym">Phialocephala scopiformis</name>
    <dbReference type="NCBI Taxonomy" id="149040"/>
    <lineage>
        <taxon>Eukaryota</taxon>
        <taxon>Fungi</taxon>
        <taxon>Dikarya</taxon>
        <taxon>Ascomycota</taxon>
        <taxon>Pezizomycotina</taxon>
        <taxon>Leotiomycetes</taxon>
        <taxon>Helotiales</taxon>
        <taxon>Mollisiaceae</taxon>
        <taxon>Mollisia</taxon>
    </lineage>
</organism>
<protein>
    <recommendedName>
        <fullName evidence="1">2EXR domain-containing protein</fullName>
    </recommendedName>
</protein>
<dbReference type="InParanoid" id="A0A194WUD4"/>
<sequence>MATENTKTVPTTFHRFSELPAELRIEIFQLSYIPRRIKLRKHSSRPKLAPRSSCALLLVSHEAHSIFIESYTRCLYEHGLPSQYINFAIDTLCINSGDKGLRNLIKQYPKTMEKVQWLDVRPSDRTGRVDWTACKVQDMTSLRLLTLRWSDLEGELVSGYFFSEPLVETIFGLRRAFLARQSETGQALPVIAALCGPGEQTRGSVIRGAGDLGLALKAPSAVTWERFEVDMSPVWRKNWPGREKYTSRKWLAEEFVSA</sequence>
<dbReference type="Pfam" id="PF20150">
    <property type="entry name" value="2EXR"/>
    <property type="match status" value="1"/>
</dbReference>
<dbReference type="OrthoDB" id="3458429at2759"/>
<name>A0A194WUD4_MOLSC</name>
<dbReference type="PANTHER" id="PTHR35910">
    <property type="entry name" value="2EXR DOMAIN-CONTAINING PROTEIN"/>
    <property type="match status" value="1"/>
</dbReference>
<dbReference type="RefSeq" id="XP_018065926.1">
    <property type="nucleotide sequence ID" value="XM_018206010.1"/>
</dbReference>
<dbReference type="PANTHER" id="PTHR35910:SF1">
    <property type="entry name" value="2EXR DOMAIN-CONTAINING PROTEIN"/>
    <property type="match status" value="1"/>
</dbReference>
<dbReference type="EMBL" id="KQ947426">
    <property type="protein sequence ID" value="KUJ11571.1"/>
    <property type="molecule type" value="Genomic_DNA"/>
</dbReference>
<keyword evidence="3" id="KW-1185">Reference proteome</keyword>
<dbReference type="InterPro" id="IPR045518">
    <property type="entry name" value="2EXR"/>
</dbReference>
<evidence type="ECO:0000259" key="1">
    <source>
        <dbReference type="Pfam" id="PF20150"/>
    </source>
</evidence>
<feature type="domain" description="2EXR" evidence="1">
    <location>
        <begin position="13"/>
        <end position="92"/>
    </location>
</feature>
<gene>
    <name evidence="2" type="ORF">LY89DRAFT_227519</name>
</gene>
<dbReference type="AlphaFoldDB" id="A0A194WUD4"/>
<dbReference type="KEGG" id="psco:LY89DRAFT_227519"/>